<comment type="caution">
    <text evidence="1">The sequence shown here is derived from an EMBL/GenBank/DDBJ whole genome shotgun (WGS) entry which is preliminary data.</text>
</comment>
<dbReference type="AlphaFoldDB" id="U7QZI2"/>
<dbReference type="Proteomes" id="UP000017133">
    <property type="component" value="Unassembled WGS sequence"/>
</dbReference>
<proteinExistence type="predicted"/>
<organism evidence="1 2">
    <name type="scientific">Photorhabdus temperata J3</name>
    <dbReference type="NCBI Taxonomy" id="1389415"/>
    <lineage>
        <taxon>Bacteria</taxon>
        <taxon>Pseudomonadati</taxon>
        <taxon>Pseudomonadota</taxon>
        <taxon>Gammaproteobacteria</taxon>
        <taxon>Enterobacterales</taxon>
        <taxon>Morganellaceae</taxon>
        <taxon>Photorhabdus</taxon>
    </lineage>
</organism>
<dbReference type="Gene3D" id="3.30.559.30">
    <property type="entry name" value="Nonribosomal peptide synthetase, condensation domain"/>
    <property type="match status" value="1"/>
</dbReference>
<evidence type="ECO:0000313" key="2">
    <source>
        <dbReference type="Proteomes" id="UP000017133"/>
    </source>
</evidence>
<name>U7QZI2_PHOTE</name>
<evidence type="ECO:0008006" key="3">
    <source>
        <dbReference type="Google" id="ProtNLM"/>
    </source>
</evidence>
<evidence type="ECO:0000313" key="1">
    <source>
        <dbReference type="EMBL" id="ERT11926.1"/>
    </source>
</evidence>
<gene>
    <name evidence="1" type="ORF">O185_16970</name>
</gene>
<dbReference type="PATRIC" id="fig|1389415.4.peg.3375"/>
<accession>U7QZI2</accession>
<sequence length="173" mass="19522">MSLNLFPILIFKRPVEQNMMNLRDREFWLEKMTEIAAATAATSEIFQNGEKQIINVVYPLKERVAANFKQVTSNSELLSWAVLAASMAIVLRRFGITSSVVFHTDLANGKSLPVLLHVPPTATFREWLNEVRLNCSAVLSHHSVESGILEKYQDGYPIVVIGNQIKAEGWYCK</sequence>
<reference evidence="1 2" key="1">
    <citation type="submission" date="2013-10" db="EMBL/GenBank/DDBJ databases">
        <title>Whole Genome Shotgun Sequence of Photorhabdus temperata J3.</title>
        <authorList>
            <person name="Park G.-S."/>
            <person name="Hong S.-J."/>
            <person name="Shin J.-H."/>
        </authorList>
    </citation>
    <scope>NUCLEOTIDE SEQUENCE [LARGE SCALE GENOMIC DNA]</scope>
    <source>
        <strain evidence="1 2">J3</strain>
    </source>
</reference>
<dbReference type="EMBL" id="AXDT01000164">
    <property type="protein sequence ID" value="ERT11926.1"/>
    <property type="molecule type" value="Genomic_DNA"/>
</dbReference>
<keyword evidence="2" id="KW-1185">Reference proteome</keyword>
<protein>
    <recommendedName>
        <fullName evidence="3">Condensation domain-containing protein</fullName>
    </recommendedName>
</protein>
<dbReference type="SUPFAM" id="SSF52777">
    <property type="entry name" value="CoA-dependent acyltransferases"/>
    <property type="match status" value="1"/>
</dbReference>